<dbReference type="InterPro" id="IPR015943">
    <property type="entry name" value="WD40/YVTN_repeat-like_dom_sf"/>
</dbReference>
<dbReference type="Pfam" id="PF22494">
    <property type="entry name" value="choice_anch_I"/>
    <property type="match status" value="2"/>
</dbReference>
<gene>
    <name evidence="4" type="ORF">HNR38_000270</name>
</gene>
<evidence type="ECO:0000313" key="4">
    <source>
        <dbReference type="EMBL" id="MBB5319802.1"/>
    </source>
</evidence>
<dbReference type="Gene3D" id="2.130.10.10">
    <property type="entry name" value="YVTN repeat-like/Quinoprotein amine dehydrogenase"/>
    <property type="match status" value="2"/>
</dbReference>
<dbReference type="NCBIfam" id="NF038117">
    <property type="entry name" value="choice_anch_I"/>
    <property type="match status" value="1"/>
</dbReference>
<evidence type="ECO:0000259" key="3">
    <source>
        <dbReference type="Pfam" id="PF22494"/>
    </source>
</evidence>
<evidence type="ECO:0000256" key="2">
    <source>
        <dbReference type="SAM" id="SignalP"/>
    </source>
</evidence>
<feature type="region of interest" description="Disordered" evidence="1">
    <location>
        <begin position="502"/>
        <end position="533"/>
    </location>
</feature>
<dbReference type="InterPro" id="IPR052956">
    <property type="entry name" value="Mesenchyme-surface_protein"/>
</dbReference>
<sequence length="634" mass="67503">MELCKAVLTASILSATLGLAACAGNNASHSAGQAMDGDSPARISLVQIGRYASDDNEFDESAAEIVAYDPDSRQAFVVNAQQGALDVLDLSDPRAPRKTATLAASAHWRDAGAINSVSVAGGRVAVAVENREKTETGRVQIYSADDLSFLGQAEVGALPDMLTFTPDGHHLLVANEGEPNADYSVDPEGSVSLIDASEPGRPVVTTIGFADFNRDGTRANELPAEVRVFGNYGRTELMITGYSDQEPATLTVEDAYRVNPGMWLTVASSEGDPIPYQVASVSGNRITLTTGFDGDTEAGDSDTRLRAFLHDGASSVAQDLEPEYIAVSPDGAEAWVTLQENNAVAVIDIEQARVRRIIALGTKDHSLPGNELDVSDKDDGVNIANWPVLGMYQPDTIASAAVGGEVYYLMANEGDARAYDGFVEEIRFADAPLADNGFFGQADFTDKRGVGRLLTTLTADRNRDGELDEPLAYGARSFSIWSADGEQVFDSGSQFEAITADRLGDDFNNDNDENSGDSRSDAKGPEPEAIETGHIGGHTYAFIGLERTGGIMIYDISRPGQSMFVDYVNNRDFSYDIEDRIDDGNAPAYAAGDLGPESILFVPAAQAPGEHPLLLVGNEVSGTTTIYEVRQGAH</sequence>
<feature type="signal peptide" evidence="2">
    <location>
        <begin position="1"/>
        <end position="20"/>
    </location>
</feature>
<comment type="caution">
    <text evidence="4">The sequence shown here is derived from an EMBL/GenBank/DDBJ whole genome shotgun (WGS) entry which is preliminary data.</text>
</comment>
<accession>A0A840U4H0</accession>
<dbReference type="Proteomes" id="UP000591735">
    <property type="component" value="Unassembled WGS sequence"/>
</dbReference>
<dbReference type="InterPro" id="IPR011048">
    <property type="entry name" value="Haem_d1_sf"/>
</dbReference>
<feature type="compositionally biased region" description="Basic and acidic residues" evidence="1">
    <location>
        <begin position="516"/>
        <end position="526"/>
    </location>
</feature>
<dbReference type="InterPro" id="IPR055188">
    <property type="entry name" value="Choice_anch_I"/>
</dbReference>
<dbReference type="PROSITE" id="PS51257">
    <property type="entry name" value="PROKAR_LIPOPROTEIN"/>
    <property type="match status" value="1"/>
</dbReference>
<dbReference type="PANTHER" id="PTHR46928">
    <property type="entry name" value="MESENCHYME-SPECIFIC CELL SURFACE GLYCOPROTEIN"/>
    <property type="match status" value="1"/>
</dbReference>
<protein>
    <submittedName>
        <fullName evidence="4">DNA-binding beta-propeller fold protein YncE</fullName>
    </submittedName>
</protein>
<reference evidence="4 5" key="1">
    <citation type="submission" date="2020-08" db="EMBL/GenBank/DDBJ databases">
        <title>Genomic Encyclopedia of Type Strains, Phase IV (KMG-IV): sequencing the most valuable type-strain genomes for metagenomic binning, comparative biology and taxonomic classification.</title>
        <authorList>
            <person name="Goeker M."/>
        </authorList>
    </citation>
    <scope>NUCLEOTIDE SEQUENCE [LARGE SCALE GENOMIC DNA]</scope>
    <source>
        <strain evidence="4 5">DSM 22359</strain>
    </source>
</reference>
<dbReference type="RefSeq" id="WP_183698985.1">
    <property type="nucleotide sequence ID" value="NZ_JACHFE010000001.1"/>
</dbReference>
<dbReference type="PANTHER" id="PTHR46928:SF1">
    <property type="entry name" value="MESENCHYME-SPECIFIC CELL SURFACE GLYCOPROTEIN"/>
    <property type="match status" value="1"/>
</dbReference>
<proteinExistence type="predicted"/>
<feature type="chain" id="PRO_5032891724" evidence="2">
    <location>
        <begin position="21"/>
        <end position="634"/>
    </location>
</feature>
<organism evidence="4 5">
    <name type="scientific">Marinobacter oulmenensis</name>
    <dbReference type="NCBI Taxonomy" id="643747"/>
    <lineage>
        <taxon>Bacteria</taxon>
        <taxon>Pseudomonadati</taxon>
        <taxon>Pseudomonadota</taxon>
        <taxon>Gammaproteobacteria</taxon>
        <taxon>Pseudomonadales</taxon>
        <taxon>Marinobacteraceae</taxon>
        <taxon>Marinobacter</taxon>
    </lineage>
</organism>
<keyword evidence="5" id="KW-1185">Reference proteome</keyword>
<dbReference type="AlphaFoldDB" id="A0A840U4H0"/>
<feature type="domain" description="Choice-of-anchor I" evidence="3">
    <location>
        <begin position="61"/>
        <end position="254"/>
    </location>
</feature>
<name>A0A840U4H0_9GAMM</name>
<dbReference type="GO" id="GO:0003677">
    <property type="term" value="F:DNA binding"/>
    <property type="evidence" value="ECO:0007669"/>
    <property type="project" value="UniProtKB-KW"/>
</dbReference>
<keyword evidence="4" id="KW-0238">DNA-binding</keyword>
<feature type="domain" description="Choice-of-anchor I" evidence="3">
    <location>
        <begin position="313"/>
        <end position="629"/>
    </location>
</feature>
<dbReference type="EMBL" id="JACHFE010000001">
    <property type="protein sequence ID" value="MBB5319802.1"/>
    <property type="molecule type" value="Genomic_DNA"/>
</dbReference>
<keyword evidence="2" id="KW-0732">Signal</keyword>
<evidence type="ECO:0000256" key="1">
    <source>
        <dbReference type="SAM" id="MobiDB-lite"/>
    </source>
</evidence>
<dbReference type="SUPFAM" id="SSF51004">
    <property type="entry name" value="C-terminal (heme d1) domain of cytochrome cd1-nitrite reductase"/>
    <property type="match status" value="1"/>
</dbReference>
<evidence type="ECO:0000313" key="5">
    <source>
        <dbReference type="Proteomes" id="UP000591735"/>
    </source>
</evidence>